<reference evidence="1" key="1">
    <citation type="submission" date="2020-03" db="EMBL/GenBank/DDBJ databases">
        <title>The deep terrestrial virosphere.</title>
        <authorList>
            <person name="Holmfeldt K."/>
            <person name="Nilsson E."/>
            <person name="Simone D."/>
            <person name="Lopez-Fernandez M."/>
            <person name="Wu X."/>
            <person name="de Brujin I."/>
            <person name="Lundin D."/>
            <person name="Andersson A."/>
            <person name="Bertilsson S."/>
            <person name="Dopson M."/>
        </authorList>
    </citation>
    <scope>NUCLEOTIDE SEQUENCE</scope>
    <source>
        <strain evidence="1">TM448A04523</strain>
        <strain evidence="2">TM448B04964</strain>
    </source>
</reference>
<accession>A0A6H2A3S2</accession>
<name>A0A6H2A3S2_9ZZZZ</name>
<dbReference type="EMBL" id="MT145116">
    <property type="protein sequence ID" value="QJI03759.1"/>
    <property type="molecule type" value="Genomic_DNA"/>
</dbReference>
<proteinExistence type="predicted"/>
<sequence>MTVTPIVAIKKYFFGDTPLKECLPELKALSQQERAELAQLCAVELDCELIQLKANK</sequence>
<gene>
    <name evidence="1" type="ORF">TM448A04523_0004</name>
    <name evidence="2" type="ORF">TM448B04964_0009</name>
</gene>
<organism evidence="1">
    <name type="scientific">viral metagenome</name>
    <dbReference type="NCBI Taxonomy" id="1070528"/>
    <lineage>
        <taxon>unclassified sequences</taxon>
        <taxon>metagenomes</taxon>
        <taxon>organismal metagenomes</taxon>
    </lineage>
</organism>
<dbReference type="EMBL" id="MT144488">
    <property type="protein sequence ID" value="QJA54227.1"/>
    <property type="molecule type" value="Genomic_DNA"/>
</dbReference>
<dbReference type="AlphaFoldDB" id="A0A6H2A3S2"/>
<protein>
    <submittedName>
        <fullName evidence="1">Uncharacterized protein</fullName>
    </submittedName>
</protein>
<evidence type="ECO:0000313" key="1">
    <source>
        <dbReference type="EMBL" id="QJA54227.1"/>
    </source>
</evidence>
<evidence type="ECO:0000313" key="2">
    <source>
        <dbReference type="EMBL" id="QJI03759.1"/>
    </source>
</evidence>